<reference evidence="1 2" key="1">
    <citation type="submission" date="2016-10" db="EMBL/GenBank/DDBJ databases">
        <authorList>
            <person name="de Groot N.N."/>
        </authorList>
    </citation>
    <scope>NUCLEOTIDE SEQUENCE [LARGE SCALE GENOMIC DNA]</scope>
    <source>
        <strain evidence="1 2">DSM 527</strain>
    </source>
</reference>
<evidence type="ECO:0000313" key="1">
    <source>
        <dbReference type="EMBL" id="SDH37086.1"/>
    </source>
</evidence>
<evidence type="ECO:0000313" key="2">
    <source>
        <dbReference type="Proteomes" id="UP000199045"/>
    </source>
</evidence>
<organism evidence="1 2">
    <name type="scientific">Chitinophaga filiformis</name>
    <name type="common">Myxococcus filiformis</name>
    <name type="synonym">Flexibacter filiformis</name>
    <dbReference type="NCBI Taxonomy" id="104663"/>
    <lineage>
        <taxon>Bacteria</taxon>
        <taxon>Pseudomonadati</taxon>
        <taxon>Bacteroidota</taxon>
        <taxon>Chitinophagia</taxon>
        <taxon>Chitinophagales</taxon>
        <taxon>Chitinophagaceae</taxon>
        <taxon>Chitinophaga</taxon>
    </lineage>
</organism>
<sequence>MKYYDFISNINKKDDYLHIMIRALLFTAILMSAIAAKAQSPLFSGGLDYTQPVFRNTNQATDTNYLRKKWFVTKYTGISTGFIAYKGGSSSFLSVPLALQVTRQLTNNVYAFGSVSATPYLMQSNSVFYQPGIDKNNGLMRTNNFGVSPAAKIGLMYTNDQRTFSISGSISVSRSSYNYYSPVYAPPASHVQ</sequence>
<gene>
    <name evidence="1" type="ORF">SAMN04488121_111171</name>
</gene>
<dbReference type="Proteomes" id="UP000199045">
    <property type="component" value="Unassembled WGS sequence"/>
</dbReference>
<accession>A0A1G8BUY5</accession>
<dbReference type="EMBL" id="FNBN01000011">
    <property type="protein sequence ID" value="SDH37086.1"/>
    <property type="molecule type" value="Genomic_DNA"/>
</dbReference>
<dbReference type="AlphaFoldDB" id="A0A1G8BUY5"/>
<protein>
    <submittedName>
        <fullName evidence="1">Uncharacterized protein</fullName>
    </submittedName>
</protein>
<proteinExistence type="predicted"/>
<name>A0A1G8BUY5_CHIFI</name>